<sequence length="271" mass="28384">MCRFLAYAGAPVFLDSLLVRPNGLIAQSLAARQARTVVNGDGCGVGWYAERPEPGLYRGILPAWSDANLASLCRQIRSGLFFAHVRAATSGEVSAGNCHPFAVGRNLFMHNGQIGAYAGAAVRRGLEAMIPDALYPHRRGTTDSEAIFLAALGRGLETDPAAAFAATLSEILALHDPAVLADYPVRFAAVHSDGEAVHAFRWSSDEAPPSLWLAATADEAGLVIASEPCDEAGLEWTAVPPSAVLSLKPGRGALLSAFDVVAPARGGRRAA</sequence>
<dbReference type="Proteomes" id="UP001163223">
    <property type="component" value="Chromosome"/>
</dbReference>
<organism evidence="1 2">
    <name type="scientific">Antarcticirhabdus aurantiaca</name>
    <dbReference type="NCBI Taxonomy" id="2606717"/>
    <lineage>
        <taxon>Bacteria</taxon>
        <taxon>Pseudomonadati</taxon>
        <taxon>Pseudomonadota</taxon>
        <taxon>Alphaproteobacteria</taxon>
        <taxon>Hyphomicrobiales</taxon>
        <taxon>Aurantimonadaceae</taxon>
        <taxon>Antarcticirhabdus</taxon>
    </lineage>
</organism>
<name>A0ACD4NP76_9HYPH</name>
<evidence type="ECO:0000313" key="2">
    <source>
        <dbReference type="Proteomes" id="UP001163223"/>
    </source>
</evidence>
<keyword evidence="1" id="KW-0315">Glutamine amidotransferase</keyword>
<protein>
    <submittedName>
        <fullName evidence="1">Class II glutamine amidotransferase</fullName>
    </submittedName>
</protein>
<proteinExistence type="predicted"/>
<dbReference type="EMBL" id="CP113520">
    <property type="protein sequence ID" value="WAJ28662.1"/>
    <property type="molecule type" value="Genomic_DNA"/>
</dbReference>
<gene>
    <name evidence="1" type="ORF">OXU80_28350</name>
</gene>
<evidence type="ECO:0000313" key="1">
    <source>
        <dbReference type="EMBL" id="WAJ28662.1"/>
    </source>
</evidence>
<keyword evidence="2" id="KW-1185">Reference proteome</keyword>
<reference evidence="1" key="1">
    <citation type="submission" date="2022-11" db="EMBL/GenBank/DDBJ databases">
        <title>beta-Carotene-producing bacterium, Jeongeuplla avenae sp. nov., alleviates the salt stress of Arabidopsis seedlings.</title>
        <authorList>
            <person name="Jiang L."/>
            <person name="Lee J."/>
        </authorList>
    </citation>
    <scope>NUCLEOTIDE SEQUENCE</scope>
    <source>
        <strain evidence="1">DY_R2A_6</strain>
    </source>
</reference>
<accession>A0ACD4NP76</accession>